<feature type="transmembrane region" description="Helical" evidence="1">
    <location>
        <begin position="43"/>
        <end position="70"/>
    </location>
</feature>
<dbReference type="EMBL" id="FRBY01000003">
    <property type="protein sequence ID" value="SHM16515.1"/>
    <property type="molecule type" value="Genomic_DNA"/>
</dbReference>
<organism evidence="2 3">
    <name type="scientific">Flavobacterium saccharophilum</name>
    <dbReference type="NCBI Taxonomy" id="29534"/>
    <lineage>
        <taxon>Bacteria</taxon>
        <taxon>Pseudomonadati</taxon>
        <taxon>Bacteroidota</taxon>
        <taxon>Flavobacteriia</taxon>
        <taxon>Flavobacteriales</taxon>
        <taxon>Flavobacteriaceae</taxon>
        <taxon>Flavobacterium</taxon>
    </lineage>
</organism>
<evidence type="ECO:0000256" key="1">
    <source>
        <dbReference type="SAM" id="Phobius"/>
    </source>
</evidence>
<keyword evidence="3" id="KW-1185">Reference proteome</keyword>
<keyword evidence="1" id="KW-0472">Membrane</keyword>
<keyword evidence="1" id="KW-0812">Transmembrane</keyword>
<feature type="transmembrane region" description="Helical" evidence="1">
    <location>
        <begin position="12"/>
        <end position="31"/>
    </location>
</feature>
<keyword evidence="1" id="KW-1133">Transmembrane helix</keyword>
<proteinExistence type="predicted"/>
<evidence type="ECO:0000313" key="3">
    <source>
        <dbReference type="Proteomes" id="UP000184121"/>
    </source>
</evidence>
<sequence>MKNIDKVQNLLPLGYLFLILLGIAKESIFYYQLGINIVRYSSIMDILISPVAAITSNPIFFITVLILFIFSFKLPQILLKNEDKKGLHKVFGSKITKTEKTKNEVPEKERIDYYNNVAIEFLAAFLISIFLGYGFADGRYISQKIKNNKIDYNYKLNYTNDKSENIYVIGSNTAYYFYLSEGNPTVKIAPVASIRNLELTKNRMLNK</sequence>
<evidence type="ECO:0000313" key="2">
    <source>
        <dbReference type="EMBL" id="SHM16515.1"/>
    </source>
</evidence>
<protein>
    <submittedName>
        <fullName evidence="2">Uncharacterized protein</fullName>
    </submittedName>
</protein>
<dbReference type="Proteomes" id="UP000184121">
    <property type="component" value="Unassembled WGS sequence"/>
</dbReference>
<gene>
    <name evidence="2" type="ORF">SAMN05444366_2581</name>
</gene>
<dbReference type="RefSeq" id="WP_072972934.1">
    <property type="nucleotide sequence ID" value="NZ_FRBY01000003.1"/>
</dbReference>
<reference evidence="3" key="1">
    <citation type="submission" date="2016-11" db="EMBL/GenBank/DDBJ databases">
        <authorList>
            <person name="Varghese N."/>
            <person name="Submissions S."/>
        </authorList>
    </citation>
    <scope>NUCLEOTIDE SEQUENCE [LARGE SCALE GENOMIC DNA]</scope>
    <source>
        <strain evidence="3">DSM 1811</strain>
    </source>
</reference>
<accession>A0A1M7GK51</accession>
<feature type="transmembrane region" description="Helical" evidence="1">
    <location>
        <begin position="117"/>
        <end position="136"/>
    </location>
</feature>
<dbReference type="OrthoDB" id="1200238at2"/>
<dbReference type="AlphaFoldDB" id="A0A1M7GK51"/>
<dbReference type="STRING" id="29534.SAMN05444366_2581"/>
<name>A0A1M7GK51_9FLAO</name>